<feature type="transmembrane region" description="Helical" evidence="5">
    <location>
        <begin position="242"/>
        <end position="262"/>
    </location>
</feature>
<feature type="transmembrane region" description="Helical" evidence="5">
    <location>
        <begin position="274"/>
        <end position="293"/>
    </location>
</feature>
<keyword evidence="7" id="KW-1185">Reference proteome</keyword>
<sequence length="383" mass="38875">MRILCLHGIRMNPTRATRLIFLLSGVGMASWAPMVPYAKARLGLDDGTLGLVLLCMGCGAAAAMPLAGFLTHRFGNRDVIGVSGLMVCLALPLLTLAPDAWALAGALLFFGAALGVVDVSMNAHAVDVEKLRGKPMMSGFHGLFSVGGLVGSAGMAALLKAGAPLTGSAIAVSLALLVIVLTQWRHFLVRHEEAQAASRAPFRMPGGAVFLLGFLCMVVFLAEGSMLDWSAVFLRFSRGFDASSAGLGYAAFSIAMAACRLMGDRITAHVGPVAIVRGGSLIAAAGFLAATLIPWGPAALLGFVLVGIGASNIVPVLFSAAGRLGGASPGVAIAIVTALGYAGMLAGPAGIGFVAHLSTLSIALTGVAGLLVIVSLCASIARR</sequence>
<feature type="transmembrane region" description="Helical" evidence="5">
    <location>
        <begin position="165"/>
        <end position="184"/>
    </location>
</feature>
<dbReference type="Proteomes" id="UP000033651">
    <property type="component" value="Unassembled WGS sequence"/>
</dbReference>
<gene>
    <name evidence="6" type="ORF">VI08_11710</name>
</gene>
<dbReference type="InterPro" id="IPR036259">
    <property type="entry name" value="MFS_trans_sf"/>
</dbReference>
<dbReference type="PANTHER" id="PTHR23514">
    <property type="entry name" value="BYPASS OF STOP CODON PROTEIN 6"/>
    <property type="match status" value="1"/>
</dbReference>
<feature type="transmembrane region" description="Helical" evidence="5">
    <location>
        <begin position="360"/>
        <end position="381"/>
    </location>
</feature>
<feature type="transmembrane region" description="Helical" evidence="5">
    <location>
        <begin position="140"/>
        <end position="159"/>
    </location>
</feature>
<evidence type="ECO:0000256" key="5">
    <source>
        <dbReference type="SAM" id="Phobius"/>
    </source>
</evidence>
<feature type="transmembrane region" description="Helical" evidence="5">
    <location>
        <begin position="20"/>
        <end position="38"/>
    </location>
</feature>
<comment type="caution">
    <text evidence="6">The sequence shown here is derived from an EMBL/GenBank/DDBJ whole genome shotgun (WGS) entry which is preliminary data.</text>
</comment>
<dbReference type="InterPro" id="IPR051788">
    <property type="entry name" value="MFS_Transporter"/>
</dbReference>
<evidence type="ECO:0000256" key="1">
    <source>
        <dbReference type="ARBA" id="ARBA00004141"/>
    </source>
</evidence>
<dbReference type="AlphaFoldDB" id="A0A0F3KPR4"/>
<protein>
    <submittedName>
        <fullName evidence="6">MFS transporter</fullName>
    </submittedName>
</protein>
<feature type="transmembrane region" description="Helical" evidence="5">
    <location>
        <begin position="78"/>
        <end position="94"/>
    </location>
</feature>
<feature type="transmembrane region" description="Helical" evidence="5">
    <location>
        <begin position="50"/>
        <end position="71"/>
    </location>
</feature>
<evidence type="ECO:0000256" key="2">
    <source>
        <dbReference type="ARBA" id="ARBA00022692"/>
    </source>
</evidence>
<evidence type="ECO:0000256" key="4">
    <source>
        <dbReference type="ARBA" id="ARBA00023136"/>
    </source>
</evidence>
<organism evidence="6 7">
    <name type="scientific">Luteibacter yeojuensis</name>
    <dbReference type="NCBI Taxonomy" id="345309"/>
    <lineage>
        <taxon>Bacteria</taxon>
        <taxon>Pseudomonadati</taxon>
        <taxon>Pseudomonadota</taxon>
        <taxon>Gammaproteobacteria</taxon>
        <taxon>Lysobacterales</taxon>
        <taxon>Rhodanobacteraceae</taxon>
        <taxon>Luteibacter</taxon>
    </lineage>
</organism>
<evidence type="ECO:0000256" key="3">
    <source>
        <dbReference type="ARBA" id="ARBA00022989"/>
    </source>
</evidence>
<feature type="transmembrane region" description="Helical" evidence="5">
    <location>
        <begin position="204"/>
        <end position="222"/>
    </location>
</feature>
<keyword evidence="4 5" id="KW-0472">Membrane</keyword>
<dbReference type="InterPro" id="IPR011701">
    <property type="entry name" value="MFS"/>
</dbReference>
<name>A0A0F3KPR4_9GAMM</name>
<keyword evidence="3 5" id="KW-1133">Transmembrane helix</keyword>
<proteinExistence type="predicted"/>
<reference evidence="6 7" key="1">
    <citation type="submission" date="2015-03" db="EMBL/GenBank/DDBJ databases">
        <title>Draft genome sequence of Luteibacter yeojuensis strain SU11.</title>
        <authorList>
            <person name="Sulaiman J."/>
            <person name="Priya K."/>
            <person name="Chan K.-G."/>
        </authorList>
    </citation>
    <scope>NUCLEOTIDE SEQUENCE [LARGE SCALE GENOMIC DNA]</scope>
    <source>
        <strain evidence="6 7">SU11</strain>
    </source>
</reference>
<dbReference type="PANTHER" id="PTHR23514:SF13">
    <property type="entry name" value="INNER MEMBRANE PROTEIN YBJJ"/>
    <property type="match status" value="1"/>
</dbReference>
<dbReference type="PATRIC" id="fig|345309.4.peg.1690"/>
<accession>A0A0F3KPR4</accession>
<dbReference type="Gene3D" id="1.20.1250.20">
    <property type="entry name" value="MFS general substrate transporter like domains"/>
    <property type="match status" value="2"/>
</dbReference>
<evidence type="ECO:0000313" key="7">
    <source>
        <dbReference type="Proteomes" id="UP000033651"/>
    </source>
</evidence>
<comment type="subcellular location">
    <subcellularLocation>
        <location evidence="1">Membrane</location>
        <topology evidence="1">Multi-pass membrane protein</topology>
    </subcellularLocation>
</comment>
<keyword evidence="2 5" id="KW-0812">Transmembrane</keyword>
<dbReference type="GO" id="GO:0022857">
    <property type="term" value="F:transmembrane transporter activity"/>
    <property type="evidence" value="ECO:0007669"/>
    <property type="project" value="InterPro"/>
</dbReference>
<dbReference type="GO" id="GO:0016020">
    <property type="term" value="C:membrane"/>
    <property type="evidence" value="ECO:0007669"/>
    <property type="project" value="UniProtKB-SubCell"/>
</dbReference>
<dbReference type="EMBL" id="JZRB01000023">
    <property type="protein sequence ID" value="KJV33198.1"/>
    <property type="molecule type" value="Genomic_DNA"/>
</dbReference>
<dbReference type="CDD" id="cd17393">
    <property type="entry name" value="MFS_MosC_like"/>
    <property type="match status" value="1"/>
</dbReference>
<dbReference type="OrthoDB" id="9810941at2"/>
<dbReference type="SUPFAM" id="SSF103473">
    <property type="entry name" value="MFS general substrate transporter"/>
    <property type="match status" value="1"/>
</dbReference>
<feature type="transmembrane region" description="Helical" evidence="5">
    <location>
        <begin position="100"/>
        <end position="119"/>
    </location>
</feature>
<dbReference type="Pfam" id="PF07690">
    <property type="entry name" value="MFS_1"/>
    <property type="match status" value="1"/>
</dbReference>
<feature type="transmembrane region" description="Helical" evidence="5">
    <location>
        <begin position="330"/>
        <end position="354"/>
    </location>
</feature>
<feature type="transmembrane region" description="Helical" evidence="5">
    <location>
        <begin position="299"/>
        <end position="318"/>
    </location>
</feature>
<evidence type="ECO:0000313" key="6">
    <source>
        <dbReference type="EMBL" id="KJV33198.1"/>
    </source>
</evidence>